<evidence type="ECO:0000313" key="1">
    <source>
        <dbReference type="EMBL" id="AVL94674.1"/>
    </source>
</evidence>
<dbReference type="Proteomes" id="UP000289600">
    <property type="component" value="Segment"/>
</dbReference>
<dbReference type="EMBL" id="MG807320">
    <property type="protein sequence ID" value="AVL94674.1"/>
    <property type="molecule type" value="Genomic_DNA"/>
</dbReference>
<organism evidence="1 2">
    <name type="scientific">Moumouvirus australiensis</name>
    <dbReference type="NCBI Taxonomy" id="2109587"/>
    <lineage>
        <taxon>Viruses</taxon>
        <taxon>Varidnaviria</taxon>
        <taxon>Bamfordvirae</taxon>
        <taxon>Nucleocytoviricota</taxon>
        <taxon>Megaviricetes</taxon>
        <taxon>Imitervirales</taxon>
        <taxon>Mimiviridae</taxon>
        <taxon>Megamimivirinae</taxon>
        <taxon>Moumouvirus</taxon>
        <taxon>Moumouvirus australiense</taxon>
    </lineage>
</organism>
<keyword evidence="2" id="KW-1185">Reference proteome</keyword>
<proteinExistence type="predicted"/>
<gene>
    <name evidence="1" type="ORF">mc_288</name>
</gene>
<name>A0A2P1ELD6_9VIRU</name>
<accession>A0A2P1ELD6</accession>
<reference evidence="2" key="1">
    <citation type="submission" date="2018-01" db="EMBL/GenBank/DDBJ databases">
        <title>Testimony of 'menage a trois' revealed by the proteome of Megavirus virophage.</title>
        <authorList>
            <person name="Jeudy S."/>
            <person name="Bertaux L."/>
            <person name="Alempic J.-M."/>
            <person name="Lartigue A."/>
            <person name="Legendre M."/>
            <person name="Philippe N."/>
            <person name="Beucher L."/>
            <person name="Biondi E."/>
            <person name="Juul S."/>
            <person name="Turner D."/>
            <person name="Coute Y."/>
            <person name="Claverie J.-M."/>
            <person name="Abergel C."/>
        </authorList>
    </citation>
    <scope>NUCLEOTIDE SEQUENCE [LARGE SCALE GENOMIC DNA]</scope>
</reference>
<sequence>METIDDTINKLHDINYYLNSIDDSHIFDKDLVCLNSMVSSLEKNLKNMTLTNEQKEKINKTIEKDKKLYEHMFSHYWNYITKTEQ</sequence>
<protein>
    <submittedName>
        <fullName evidence="1">Uncharacterized protein</fullName>
    </submittedName>
</protein>
<evidence type="ECO:0000313" key="2">
    <source>
        <dbReference type="Proteomes" id="UP000289600"/>
    </source>
</evidence>